<evidence type="ECO:0000259" key="4">
    <source>
        <dbReference type="Pfam" id="PF00775"/>
    </source>
</evidence>
<dbReference type="SUPFAM" id="SSF49482">
    <property type="entry name" value="Aromatic compound dioxygenase"/>
    <property type="match status" value="1"/>
</dbReference>
<feature type="domain" description="Intradiol ring-cleavage dioxygenases" evidence="4">
    <location>
        <begin position="36"/>
        <end position="102"/>
    </location>
</feature>
<organism evidence="5 6">
    <name type="scientific">Hasllibacter halocynthiae</name>
    <dbReference type="NCBI Taxonomy" id="595589"/>
    <lineage>
        <taxon>Bacteria</taxon>
        <taxon>Pseudomonadati</taxon>
        <taxon>Pseudomonadota</taxon>
        <taxon>Alphaproteobacteria</taxon>
        <taxon>Rhodobacterales</taxon>
        <taxon>Roseobacteraceae</taxon>
        <taxon>Hasllibacter</taxon>
    </lineage>
</organism>
<dbReference type="PANTHER" id="PTHR33711">
    <property type="entry name" value="DIOXYGENASE, PUTATIVE (AFU_ORTHOLOGUE AFUA_2G02910)-RELATED"/>
    <property type="match status" value="1"/>
</dbReference>
<comment type="caution">
    <text evidence="5">The sequence shown here is derived from an EMBL/GenBank/DDBJ whole genome shotgun (WGS) entry which is preliminary data.</text>
</comment>
<dbReference type="AlphaFoldDB" id="A0A2T0X6W4"/>
<dbReference type="OrthoDB" id="9805815at2"/>
<name>A0A2T0X6W4_9RHOB</name>
<evidence type="ECO:0000256" key="2">
    <source>
        <dbReference type="ARBA" id="ARBA00022964"/>
    </source>
</evidence>
<dbReference type="Gene3D" id="2.60.130.10">
    <property type="entry name" value="Aromatic compound dioxygenase"/>
    <property type="match status" value="1"/>
</dbReference>
<proteinExistence type="inferred from homology"/>
<keyword evidence="2 5" id="KW-0223">Dioxygenase</keyword>
<evidence type="ECO:0000256" key="3">
    <source>
        <dbReference type="ARBA" id="ARBA00023002"/>
    </source>
</evidence>
<dbReference type="EMBL" id="PVTT01000001">
    <property type="protein sequence ID" value="PRY94614.1"/>
    <property type="molecule type" value="Genomic_DNA"/>
</dbReference>
<evidence type="ECO:0000256" key="1">
    <source>
        <dbReference type="ARBA" id="ARBA00007825"/>
    </source>
</evidence>
<comment type="similarity">
    <text evidence="1">Belongs to the intradiol ring-cleavage dioxygenase family.</text>
</comment>
<dbReference type="InterPro" id="IPR000627">
    <property type="entry name" value="Intradiol_dOase_C"/>
</dbReference>
<dbReference type="InterPro" id="IPR050770">
    <property type="entry name" value="Intradiol_RC_Dioxygenase"/>
</dbReference>
<dbReference type="InterPro" id="IPR015889">
    <property type="entry name" value="Intradiol_dOase_core"/>
</dbReference>
<keyword evidence="3" id="KW-0560">Oxidoreductase</keyword>
<dbReference type="GO" id="GO:0008199">
    <property type="term" value="F:ferric iron binding"/>
    <property type="evidence" value="ECO:0007669"/>
    <property type="project" value="InterPro"/>
</dbReference>
<dbReference type="GO" id="GO:0018578">
    <property type="term" value="F:protocatechuate 3,4-dioxygenase activity"/>
    <property type="evidence" value="ECO:0007669"/>
    <property type="project" value="InterPro"/>
</dbReference>
<evidence type="ECO:0000313" key="6">
    <source>
        <dbReference type="Proteomes" id="UP000238801"/>
    </source>
</evidence>
<dbReference type="NCBIfam" id="TIGR02423">
    <property type="entry name" value="protocat_alph"/>
    <property type="match status" value="1"/>
</dbReference>
<dbReference type="PANTHER" id="PTHR33711:SF9">
    <property type="entry name" value="PROTOCATECHUATE 3,4-DIOXYGENASE ALPHA CHAIN"/>
    <property type="match status" value="1"/>
</dbReference>
<dbReference type="Pfam" id="PF00775">
    <property type="entry name" value="Dioxygenase_C"/>
    <property type="match status" value="1"/>
</dbReference>
<dbReference type="InterPro" id="IPR012786">
    <property type="entry name" value="Protocat_dOase_a"/>
</dbReference>
<evidence type="ECO:0000313" key="5">
    <source>
        <dbReference type="EMBL" id="PRY94614.1"/>
    </source>
</evidence>
<keyword evidence="6" id="KW-1185">Reference proteome</keyword>
<sequence>MRETPSQTAGPYLHIGLAPEGRASFGRDLRAPGVRGEAMELGGTVRDGAGEPCGDALIELWQPDAAGRFPGTPGADSAFGGYGRCACDAAGRYRFETIRPGAPFVSLLVFARGINAALHTRAYLEPAEDDVLRAAGDRAGTLMAAWDGATARFDIRLQGTGETVFLDF</sequence>
<gene>
    <name evidence="5" type="ORF">BCF33_0206</name>
</gene>
<reference evidence="5 6" key="1">
    <citation type="submission" date="2018-03" db="EMBL/GenBank/DDBJ databases">
        <title>Genomic Encyclopedia of Archaeal and Bacterial Type Strains, Phase II (KMG-II): from individual species to whole genera.</title>
        <authorList>
            <person name="Goeker M."/>
        </authorList>
    </citation>
    <scope>NUCLEOTIDE SEQUENCE [LARGE SCALE GENOMIC DNA]</scope>
    <source>
        <strain evidence="5 6">DSM 29318</strain>
    </source>
</reference>
<dbReference type="RefSeq" id="WP_106159099.1">
    <property type="nucleotide sequence ID" value="NZ_PVTT01000001.1"/>
</dbReference>
<accession>A0A2T0X6W4</accession>
<dbReference type="Proteomes" id="UP000238801">
    <property type="component" value="Unassembled WGS sequence"/>
</dbReference>
<protein>
    <submittedName>
        <fullName evidence="5">Protocatechuate 3,4-dioxygenase alpha subunit</fullName>
    </submittedName>
</protein>